<evidence type="ECO:0000313" key="1">
    <source>
        <dbReference type="EMBL" id="JAD71554.1"/>
    </source>
</evidence>
<name>A0A0A9C5J0_ARUDO</name>
<sequence>MLLGFKSRWIICNPQCLCR</sequence>
<proteinExistence type="predicted"/>
<accession>A0A0A9C5J0</accession>
<dbReference type="EMBL" id="GBRH01226341">
    <property type="protein sequence ID" value="JAD71554.1"/>
    <property type="molecule type" value="Transcribed_RNA"/>
</dbReference>
<reference evidence="1" key="2">
    <citation type="journal article" date="2015" name="Data Brief">
        <title>Shoot transcriptome of the giant reed, Arundo donax.</title>
        <authorList>
            <person name="Barrero R.A."/>
            <person name="Guerrero F.D."/>
            <person name="Moolhuijzen P."/>
            <person name="Goolsby J.A."/>
            <person name="Tidwell J."/>
            <person name="Bellgard S.E."/>
            <person name="Bellgard M.I."/>
        </authorList>
    </citation>
    <scope>NUCLEOTIDE SEQUENCE</scope>
    <source>
        <tissue evidence="1">Shoot tissue taken approximately 20 cm above the soil surface</tissue>
    </source>
</reference>
<protein>
    <submittedName>
        <fullName evidence="1">Uncharacterized protein</fullName>
    </submittedName>
</protein>
<dbReference type="AlphaFoldDB" id="A0A0A9C5J0"/>
<organism evidence="1">
    <name type="scientific">Arundo donax</name>
    <name type="common">Giant reed</name>
    <name type="synonym">Donax arundinaceus</name>
    <dbReference type="NCBI Taxonomy" id="35708"/>
    <lineage>
        <taxon>Eukaryota</taxon>
        <taxon>Viridiplantae</taxon>
        <taxon>Streptophyta</taxon>
        <taxon>Embryophyta</taxon>
        <taxon>Tracheophyta</taxon>
        <taxon>Spermatophyta</taxon>
        <taxon>Magnoliopsida</taxon>
        <taxon>Liliopsida</taxon>
        <taxon>Poales</taxon>
        <taxon>Poaceae</taxon>
        <taxon>PACMAD clade</taxon>
        <taxon>Arundinoideae</taxon>
        <taxon>Arundineae</taxon>
        <taxon>Arundo</taxon>
    </lineage>
</organism>
<reference evidence="1" key="1">
    <citation type="submission" date="2014-09" db="EMBL/GenBank/DDBJ databases">
        <authorList>
            <person name="Magalhaes I.L.F."/>
            <person name="Oliveira U."/>
            <person name="Santos F.R."/>
            <person name="Vidigal T.H.D.A."/>
            <person name="Brescovit A.D."/>
            <person name="Santos A.J."/>
        </authorList>
    </citation>
    <scope>NUCLEOTIDE SEQUENCE</scope>
    <source>
        <tissue evidence="1">Shoot tissue taken approximately 20 cm above the soil surface</tissue>
    </source>
</reference>